<proteinExistence type="inferred from homology"/>
<keyword evidence="8" id="KW-1185">Reference proteome</keyword>
<evidence type="ECO:0000256" key="6">
    <source>
        <dbReference type="SAM" id="SignalP"/>
    </source>
</evidence>
<evidence type="ECO:0000256" key="3">
    <source>
        <dbReference type="ARBA" id="ARBA00022525"/>
    </source>
</evidence>
<dbReference type="InterPro" id="IPR010682">
    <property type="entry name" value="SCRL"/>
</dbReference>
<organism evidence="7 8">
    <name type="scientific">Brassica napus</name>
    <name type="common">Rape</name>
    <dbReference type="NCBI Taxonomy" id="3708"/>
    <lineage>
        <taxon>Eukaryota</taxon>
        <taxon>Viridiplantae</taxon>
        <taxon>Streptophyta</taxon>
        <taxon>Embryophyta</taxon>
        <taxon>Tracheophyta</taxon>
        <taxon>Spermatophyta</taxon>
        <taxon>Magnoliopsida</taxon>
        <taxon>eudicotyledons</taxon>
        <taxon>Gunneridae</taxon>
        <taxon>Pentapetalae</taxon>
        <taxon>rosids</taxon>
        <taxon>malvids</taxon>
        <taxon>Brassicales</taxon>
        <taxon>Brassicaceae</taxon>
        <taxon>Brassiceae</taxon>
        <taxon>Brassica</taxon>
    </lineage>
</organism>
<keyword evidence="4 6" id="KW-0732">Signal</keyword>
<dbReference type="EMBL" id="JAGKQM010000003">
    <property type="protein sequence ID" value="KAH0936545.1"/>
    <property type="molecule type" value="Genomic_DNA"/>
</dbReference>
<keyword evidence="3" id="KW-0964">Secreted</keyword>
<name>A0ABQ8E4J1_BRANA</name>
<gene>
    <name evidence="7" type="ORF">HID58_013662</name>
</gene>
<feature type="chain" id="PRO_5045240157" evidence="6">
    <location>
        <begin position="18"/>
        <end position="152"/>
    </location>
</feature>
<evidence type="ECO:0000256" key="2">
    <source>
        <dbReference type="ARBA" id="ARBA00006722"/>
    </source>
</evidence>
<sequence length="152" mass="17101">MLLCCVLFSLAPSLIVAEIRPWCPSRKQTFDGSCKKDFTQCFDDLKATWASVGDLGPTDCTCTSQPQNKRLCYCLRVDKKIKIEYDSGLLLMLPQQMISTTDTWQSLVMPDVRFVGLLRLICSVDLCSSKPLPRPDGITFNRCIQSKEVTLP</sequence>
<evidence type="ECO:0000256" key="4">
    <source>
        <dbReference type="ARBA" id="ARBA00022729"/>
    </source>
</evidence>
<accession>A0ABQ8E4J1</accession>
<reference evidence="7 8" key="1">
    <citation type="submission" date="2021-05" db="EMBL/GenBank/DDBJ databases">
        <title>Genome Assembly of Synthetic Allotetraploid Brassica napus Reveals Homoeologous Exchanges between Subgenomes.</title>
        <authorList>
            <person name="Davis J.T."/>
        </authorList>
    </citation>
    <scope>NUCLEOTIDE SEQUENCE [LARGE SCALE GENOMIC DNA]</scope>
    <source>
        <strain evidence="8">cv. Da-Ae</strain>
        <tissue evidence="7">Seedling</tissue>
    </source>
</reference>
<evidence type="ECO:0000313" key="8">
    <source>
        <dbReference type="Proteomes" id="UP000824890"/>
    </source>
</evidence>
<protein>
    <submittedName>
        <fullName evidence="7">Uncharacterized protein</fullName>
    </submittedName>
</protein>
<keyword evidence="5" id="KW-1015">Disulfide bond</keyword>
<feature type="signal peptide" evidence="6">
    <location>
        <begin position="1"/>
        <end position="17"/>
    </location>
</feature>
<dbReference type="Proteomes" id="UP000824890">
    <property type="component" value="Unassembled WGS sequence"/>
</dbReference>
<evidence type="ECO:0000256" key="1">
    <source>
        <dbReference type="ARBA" id="ARBA00004613"/>
    </source>
</evidence>
<evidence type="ECO:0000313" key="7">
    <source>
        <dbReference type="EMBL" id="KAH0936545.1"/>
    </source>
</evidence>
<comment type="subcellular location">
    <subcellularLocation>
        <location evidence="1">Secreted</location>
    </subcellularLocation>
</comment>
<evidence type="ECO:0000256" key="5">
    <source>
        <dbReference type="ARBA" id="ARBA00023157"/>
    </source>
</evidence>
<dbReference type="Pfam" id="PF06876">
    <property type="entry name" value="SCRL"/>
    <property type="match status" value="1"/>
</dbReference>
<comment type="caution">
    <text evidence="7">The sequence shown here is derived from an EMBL/GenBank/DDBJ whole genome shotgun (WGS) entry which is preliminary data.</text>
</comment>
<comment type="similarity">
    <text evidence="2">Belongs to the DEFL family.</text>
</comment>